<dbReference type="PATRIC" id="fig|29422.6.peg.1635"/>
<dbReference type="RefSeq" id="WP_058441611.1">
    <property type="nucleotide sequence ID" value="NZ_CAAAHU010000003.1"/>
</dbReference>
<sequence>MPTFEDLQQDARSLSESLTHALAKQSSFGSLFCTWSLSTPHKQLFDDAYLIQQTANCLDFYSGATHSGHVINSHTKHLVLIGIYAYVWFKYDNTLQWFLNKPLLGLLQQHLGIESLSELDLEIYKTSLMELENFCCWVYEKSTQYQQTKNLFEAFPTNMQGSLHAQRGQLASDSWGGFSDLMTKIGIKSLF</sequence>
<protein>
    <submittedName>
        <fullName evidence="1">Uncharacterized protein</fullName>
    </submittedName>
</protein>
<dbReference type="OrthoDB" id="5639563at2"/>
<dbReference type="Proteomes" id="UP000054742">
    <property type="component" value="Unassembled WGS sequence"/>
</dbReference>
<proteinExistence type="predicted"/>
<accession>A0A0W0SLE5</accession>
<organism evidence="1 2">
    <name type="scientific">Legionella brunensis</name>
    <dbReference type="NCBI Taxonomy" id="29422"/>
    <lineage>
        <taxon>Bacteria</taxon>
        <taxon>Pseudomonadati</taxon>
        <taxon>Pseudomonadota</taxon>
        <taxon>Gammaproteobacteria</taxon>
        <taxon>Legionellales</taxon>
        <taxon>Legionellaceae</taxon>
        <taxon>Legionella</taxon>
    </lineage>
</organism>
<dbReference type="AlphaFoldDB" id="A0A0W0SLE5"/>
<evidence type="ECO:0000313" key="2">
    <source>
        <dbReference type="Proteomes" id="UP000054742"/>
    </source>
</evidence>
<dbReference type="STRING" id="29422.Lbru_1545"/>
<comment type="caution">
    <text evidence="1">The sequence shown here is derived from an EMBL/GenBank/DDBJ whole genome shotgun (WGS) entry which is preliminary data.</text>
</comment>
<gene>
    <name evidence="1" type="ORF">Lbru_1545</name>
</gene>
<evidence type="ECO:0000313" key="1">
    <source>
        <dbReference type="EMBL" id="KTC84184.1"/>
    </source>
</evidence>
<reference evidence="1 2" key="1">
    <citation type="submission" date="2015-11" db="EMBL/GenBank/DDBJ databases">
        <title>Genomic analysis of 38 Legionella species identifies large and diverse effector repertoires.</title>
        <authorList>
            <person name="Burstein D."/>
            <person name="Amaro F."/>
            <person name="Zusman T."/>
            <person name="Lifshitz Z."/>
            <person name="Cohen O."/>
            <person name="Gilbert J.A."/>
            <person name="Pupko T."/>
            <person name="Shuman H.A."/>
            <person name="Segal G."/>
        </authorList>
    </citation>
    <scope>NUCLEOTIDE SEQUENCE [LARGE SCALE GENOMIC DNA]</scope>
    <source>
        <strain evidence="1 2">ATCC 43878</strain>
    </source>
</reference>
<keyword evidence="2" id="KW-1185">Reference proteome</keyword>
<dbReference type="EMBL" id="LNXV01000011">
    <property type="protein sequence ID" value="KTC84184.1"/>
    <property type="molecule type" value="Genomic_DNA"/>
</dbReference>
<name>A0A0W0SLE5_9GAMM</name>